<dbReference type="Pfam" id="PF08280">
    <property type="entry name" value="HTH_Mga"/>
    <property type="match status" value="1"/>
</dbReference>
<feature type="domain" description="M protein trans-acting positive regulator (MGA) HTH" evidence="4">
    <location>
        <begin position="14"/>
        <end position="64"/>
    </location>
</feature>
<dbReference type="PANTHER" id="PTHR30185:SF18">
    <property type="entry name" value="TRANSCRIPTIONAL REGULATOR MTLR"/>
    <property type="match status" value="1"/>
</dbReference>
<dbReference type="Gene3D" id="1.10.10.10">
    <property type="entry name" value="Winged helix-like DNA-binding domain superfamily/Winged helix DNA-binding domain"/>
    <property type="match status" value="1"/>
</dbReference>
<evidence type="ECO:0000259" key="4">
    <source>
        <dbReference type="Pfam" id="PF08280"/>
    </source>
</evidence>
<evidence type="ECO:0000256" key="1">
    <source>
        <dbReference type="ARBA" id="ARBA00023015"/>
    </source>
</evidence>
<dbReference type="Proteomes" id="UP000195141">
    <property type="component" value="Chromosome"/>
</dbReference>
<dbReference type="EMBL" id="NGMM01000002">
    <property type="protein sequence ID" value="OTP17598.1"/>
    <property type="molecule type" value="Genomic_DNA"/>
</dbReference>
<dbReference type="EMBL" id="CP147247">
    <property type="protein sequence ID" value="WYJ91205.1"/>
    <property type="molecule type" value="Genomic_DNA"/>
</dbReference>
<evidence type="ECO:0000313" key="5">
    <source>
        <dbReference type="EMBL" id="OTP17598.1"/>
    </source>
</evidence>
<dbReference type="InterPro" id="IPR050661">
    <property type="entry name" value="BglG_antiterminators"/>
</dbReference>
<proteinExistence type="predicted"/>
<dbReference type="Pfam" id="PF05043">
    <property type="entry name" value="Mga"/>
    <property type="match status" value="1"/>
</dbReference>
<evidence type="ECO:0008006" key="8">
    <source>
        <dbReference type="Google" id="ProtNLM"/>
    </source>
</evidence>
<dbReference type="AlphaFoldDB" id="A0A242K9Z2"/>
<reference evidence="6" key="3">
    <citation type="submission" date="2024-03" db="EMBL/GenBank/DDBJ databases">
        <title>The Genome Sequence of Enterococcus sp. DIV0242b.</title>
        <authorList>
            <consortium name="The Broad Institute Genomics Platform"/>
            <consortium name="The Broad Institute Microbial Omics Core"/>
            <consortium name="The Broad Institute Genomic Center for Infectious Diseases"/>
            <person name="Earl A."/>
            <person name="Manson A."/>
            <person name="Gilmore M."/>
            <person name="Schwartman J."/>
            <person name="Shea T."/>
            <person name="Abouelleil A."/>
            <person name="Cao P."/>
            <person name="Chapman S."/>
            <person name="Cusick C."/>
            <person name="Young S."/>
            <person name="Neafsey D."/>
            <person name="Nusbaum C."/>
            <person name="Birren B."/>
        </authorList>
    </citation>
    <scope>NUCLEOTIDE SEQUENCE</scope>
    <source>
        <strain evidence="6">9E7_DIV0242</strain>
    </source>
</reference>
<protein>
    <recommendedName>
        <fullName evidence="8">Mga helix-turn-helix domain-containing protein</fullName>
    </recommendedName>
</protein>
<reference evidence="6" key="2">
    <citation type="submission" date="2017-05" db="EMBL/GenBank/DDBJ databases">
        <authorList>
            <consortium name="The Broad Institute Genomics Platform"/>
            <consortium name="The Broad Institute Genomic Center for Infectious Diseases"/>
            <person name="Earl A."/>
            <person name="Manson A."/>
            <person name="Schwartman J."/>
            <person name="Gilmore M."/>
            <person name="Abouelleil A."/>
            <person name="Cao P."/>
            <person name="Chapman S."/>
            <person name="Cusick C."/>
            <person name="Shea T."/>
            <person name="Young S."/>
            <person name="Neafsey D."/>
            <person name="Nusbaum C."/>
            <person name="Birren B."/>
        </authorList>
    </citation>
    <scope>NUCLEOTIDE SEQUENCE</scope>
    <source>
        <strain evidence="6">9E7_DIV0242</strain>
    </source>
</reference>
<keyword evidence="7" id="KW-1185">Reference proteome</keyword>
<keyword evidence="2" id="KW-0804">Transcription</keyword>
<gene>
    <name evidence="5" type="ORF">A5888_001736</name>
    <name evidence="6" type="ORF">A5888_002973</name>
</gene>
<evidence type="ECO:0000256" key="2">
    <source>
        <dbReference type="ARBA" id="ARBA00023163"/>
    </source>
</evidence>
<dbReference type="RefSeq" id="WP_170924750.1">
    <property type="nucleotide sequence ID" value="NZ_CP147247.1"/>
</dbReference>
<evidence type="ECO:0000313" key="7">
    <source>
        <dbReference type="Proteomes" id="UP000195141"/>
    </source>
</evidence>
<organism evidence="5">
    <name type="scientific">Candidatus Enterococcus clewellii</name>
    <dbReference type="NCBI Taxonomy" id="1834193"/>
    <lineage>
        <taxon>Bacteria</taxon>
        <taxon>Bacillati</taxon>
        <taxon>Bacillota</taxon>
        <taxon>Bacilli</taxon>
        <taxon>Lactobacillales</taxon>
        <taxon>Enterococcaceae</taxon>
        <taxon>Enterococcus</taxon>
    </lineage>
</organism>
<feature type="domain" description="Mga helix-turn-helix" evidence="3">
    <location>
        <begin position="82"/>
        <end position="162"/>
    </location>
</feature>
<sequence>MNEIGYDLLTDASIKRKVTILTHLLESEVPLPLSELADFCEVSLKTLRRDVQTLGDYFPDTIYQENAALSLNPLKSREPISKFIDEQIKGNMLFTIVEDTFYGECEPIEYLSEKFFVAESTLRKHLSLLKKVLKPFDLTLNLSPVEILGNEVNIRYFYFHFFEHSLEYSGSVYPEAKQSDLYNLLRSFLHKHGLVLNVNYHRLICWFFISEQRIRQKKLVYLDKSIIDKYASFHAVFTIRNALEKMSPPSVMFAVSESEIIFSFLLSLDTIVYDAKSHFLPNDFLIEMEKYENLVTDFFKVSNLTYALNVELKAIIKAFLVNEHALQGLTGLFHKNKPRFNSMIQKKYPDTYSIWIKILKKQTDFDYISDLAVSLTALTKAKVNRSRKVLFAFNGTSAETAYYKYQAQKYVPKTTETLFIFNQPIDNDLIERLDIDFCVCNFSLSVYDLSCKFFKFASVPSVVEWETLTNKLSAI</sequence>
<reference evidence="5" key="1">
    <citation type="submission" date="2017-05" db="EMBL/GenBank/DDBJ databases">
        <title>The Genome Sequence of Enterococcus sp. 9E7_DIV0242.</title>
        <authorList>
            <consortium name="The Broad Institute Genomics Platform"/>
            <consortium name="The Broad Institute Genomic Center for Infectious Diseases"/>
            <person name="Earl A."/>
            <person name="Manson A."/>
            <person name="Schwartman J."/>
            <person name="Gilmore M."/>
            <person name="Abouelleil A."/>
            <person name="Cao P."/>
            <person name="Chapman S."/>
            <person name="Cusick C."/>
            <person name="Shea T."/>
            <person name="Young S."/>
            <person name="Neafsey D."/>
            <person name="Nusbaum C."/>
            <person name="Birren B."/>
        </authorList>
    </citation>
    <scope>NUCLEOTIDE SEQUENCE [LARGE SCALE GENOMIC DNA]</scope>
    <source>
        <strain evidence="5">9E7_DIV0242</strain>
    </source>
</reference>
<evidence type="ECO:0000313" key="6">
    <source>
        <dbReference type="EMBL" id="WYJ91205.1"/>
    </source>
</evidence>
<accession>A0A242K9Z2</accession>
<dbReference type="InterPro" id="IPR013199">
    <property type="entry name" value="HTH_Mga_DNA-bd_dom"/>
</dbReference>
<name>A0A242K9Z2_9ENTE</name>
<keyword evidence="1" id="KW-0805">Transcription regulation</keyword>
<dbReference type="PANTHER" id="PTHR30185">
    <property type="entry name" value="CRYPTIC BETA-GLUCOSIDE BGL OPERON ANTITERMINATOR"/>
    <property type="match status" value="1"/>
</dbReference>
<dbReference type="InterPro" id="IPR007737">
    <property type="entry name" value="Mga_HTH"/>
</dbReference>
<evidence type="ECO:0000259" key="3">
    <source>
        <dbReference type="Pfam" id="PF05043"/>
    </source>
</evidence>
<dbReference type="InterPro" id="IPR036388">
    <property type="entry name" value="WH-like_DNA-bd_sf"/>
</dbReference>